<evidence type="ECO:0000313" key="2">
    <source>
        <dbReference type="EMBL" id="TQV71127.1"/>
    </source>
</evidence>
<dbReference type="EMBL" id="VIKR01000007">
    <property type="protein sequence ID" value="TQV71127.1"/>
    <property type="molecule type" value="Genomic_DNA"/>
</dbReference>
<protein>
    <submittedName>
        <fullName evidence="2">Uncharacterized protein</fullName>
    </submittedName>
</protein>
<feature type="signal peptide" evidence="1">
    <location>
        <begin position="1"/>
        <end position="16"/>
    </location>
</feature>
<evidence type="ECO:0000313" key="3">
    <source>
        <dbReference type="Proteomes" id="UP000317839"/>
    </source>
</evidence>
<dbReference type="RefSeq" id="WP_142944344.1">
    <property type="nucleotide sequence ID" value="NZ_VIKR01000007.1"/>
</dbReference>
<dbReference type="OrthoDB" id="9759736at2"/>
<dbReference type="Proteomes" id="UP000317839">
    <property type="component" value="Unassembled WGS sequence"/>
</dbReference>
<keyword evidence="3" id="KW-1185">Reference proteome</keyword>
<gene>
    <name evidence="2" type="ORF">FLL45_22645</name>
</gene>
<organism evidence="2 3">
    <name type="scientific">Aliikangiella marina</name>
    <dbReference type="NCBI Taxonomy" id="1712262"/>
    <lineage>
        <taxon>Bacteria</taxon>
        <taxon>Pseudomonadati</taxon>
        <taxon>Pseudomonadota</taxon>
        <taxon>Gammaproteobacteria</taxon>
        <taxon>Oceanospirillales</taxon>
        <taxon>Pleioneaceae</taxon>
        <taxon>Aliikangiella</taxon>
    </lineage>
</organism>
<comment type="caution">
    <text evidence="2">The sequence shown here is derived from an EMBL/GenBank/DDBJ whole genome shotgun (WGS) entry which is preliminary data.</text>
</comment>
<reference evidence="2 3" key="1">
    <citation type="submission" date="2019-06" db="EMBL/GenBank/DDBJ databases">
        <title>Draft genome of Aliikangiella marina GYP-15.</title>
        <authorList>
            <person name="Wang G."/>
        </authorList>
    </citation>
    <scope>NUCLEOTIDE SEQUENCE [LARGE SCALE GENOMIC DNA]</scope>
    <source>
        <strain evidence="2 3">GYP-15</strain>
    </source>
</reference>
<dbReference type="AlphaFoldDB" id="A0A545T1L3"/>
<name>A0A545T1L3_9GAMM</name>
<accession>A0A545T1L3</accession>
<evidence type="ECO:0000256" key="1">
    <source>
        <dbReference type="SAM" id="SignalP"/>
    </source>
</evidence>
<feature type="chain" id="PRO_5022036163" evidence="1">
    <location>
        <begin position="17"/>
        <end position="172"/>
    </location>
</feature>
<proteinExistence type="predicted"/>
<keyword evidence="1" id="KW-0732">Signal</keyword>
<sequence length="172" mass="19447">MKIIFVLLLFPFSVLAECPSWPKAIADMQVSACKVVDVTKWDGVKESRLLLAVSIKDLYLFSANEPLNTNYKNNLFKKGQEFRVLMDQAPNENCGLMKHRQSSVKFYKAILTKSCCDTGGGYSCLYDEVFGTPIPGTWFDDDEPTELNEKDDWDFKGHNKNIAVDATNTQES</sequence>